<reference evidence="2 3" key="1">
    <citation type="submission" date="2023-10" db="EMBL/GenBank/DDBJ databases">
        <title>Draft Genome Sequence of Candida saopaulonensis from a very Premature Infant with Sepsis.</title>
        <authorList>
            <person name="Ning Y."/>
            <person name="Dai R."/>
            <person name="Xiao M."/>
            <person name="Xu Y."/>
            <person name="Yan Q."/>
            <person name="Zhang L."/>
        </authorList>
    </citation>
    <scope>NUCLEOTIDE SEQUENCE [LARGE SCALE GENOMIC DNA]</scope>
    <source>
        <strain evidence="2 3">19XY460</strain>
    </source>
</reference>
<dbReference type="SUPFAM" id="SSF52047">
    <property type="entry name" value="RNI-like"/>
    <property type="match status" value="1"/>
</dbReference>
<dbReference type="SMART" id="SM00367">
    <property type="entry name" value="LRR_CC"/>
    <property type="match status" value="4"/>
</dbReference>
<dbReference type="PANTHER" id="PTHR13318">
    <property type="entry name" value="PARTNER OF PAIRED, ISOFORM B-RELATED"/>
    <property type="match status" value="1"/>
</dbReference>
<feature type="compositionally biased region" description="Polar residues" evidence="1">
    <location>
        <begin position="1"/>
        <end position="20"/>
    </location>
</feature>
<keyword evidence="3" id="KW-1185">Reference proteome</keyword>
<evidence type="ECO:0000256" key="1">
    <source>
        <dbReference type="SAM" id="MobiDB-lite"/>
    </source>
</evidence>
<dbReference type="InterPro" id="IPR001611">
    <property type="entry name" value="Leu-rich_rpt"/>
</dbReference>
<dbReference type="Pfam" id="PF13516">
    <property type="entry name" value="LRR_6"/>
    <property type="match status" value="1"/>
</dbReference>
<gene>
    <name evidence="2" type="ORF">PUMCH_003955</name>
</gene>
<accession>A0AAX4HD93</accession>
<dbReference type="Gene3D" id="3.80.10.10">
    <property type="entry name" value="Ribonuclease Inhibitor"/>
    <property type="match status" value="1"/>
</dbReference>
<evidence type="ECO:0008006" key="4">
    <source>
        <dbReference type="Google" id="ProtNLM"/>
    </source>
</evidence>
<dbReference type="KEGG" id="asau:88175018"/>
<dbReference type="EMBL" id="CP138898">
    <property type="protein sequence ID" value="WPK26597.1"/>
    <property type="molecule type" value="Genomic_DNA"/>
</dbReference>
<dbReference type="InterPro" id="IPR032675">
    <property type="entry name" value="LRR_dom_sf"/>
</dbReference>
<dbReference type="GO" id="GO:0031146">
    <property type="term" value="P:SCF-dependent proteasomal ubiquitin-dependent protein catabolic process"/>
    <property type="evidence" value="ECO:0007669"/>
    <property type="project" value="TreeGrafter"/>
</dbReference>
<dbReference type="InterPro" id="IPR006553">
    <property type="entry name" value="Leu-rich_rpt_Cys-con_subtyp"/>
</dbReference>
<dbReference type="GeneID" id="88175018"/>
<dbReference type="AlphaFoldDB" id="A0AAX4HD93"/>
<evidence type="ECO:0000313" key="3">
    <source>
        <dbReference type="Proteomes" id="UP001338582"/>
    </source>
</evidence>
<protein>
    <recommendedName>
        <fullName evidence="4">Antagonist of mitotic exit network protein 1</fullName>
    </recommendedName>
</protein>
<name>A0AAX4HD93_9ASCO</name>
<evidence type="ECO:0000313" key="2">
    <source>
        <dbReference type="EMBL" id="WPK26597.1"/>
    </source>
</evidence>
<organism evidence="2 3">
    <name type="scientific">Australozyma saopauloensis</name>
    <dbReference type="NCBI Taxonomy" id="291208"/>
    <lineage>
        <taxon>Eukaryota</taxon>
        <taxon>Fungi</taxon>
        <taxon>Dikarya</taxon>
        <taxon>Ascomycota</taxon>
        <taxon>Saccharomycotina</taxon>
        <taxon>Pichiomycetes</taxon>
        <taxon>Metschnikowiaceae</taxon>
        <taxon>Australozyma</taxon>
    </lineage>
</organism>
<proteinExistence type="predicted"/>
<sequence>MLYQNQSSPIRTKSSPYTGSESRRFKRNKPATDYSGYNLEGDYFTLFKTSAHRPSLSISSSCSLISSASSDVPDLSDSCSVTDTSDYPITPTKPSVATLPGQNGIPFGDHKFVFSENDVSFLQELDNSAYDCVSPMQIDVEPVSVFDIPELVYKIISFADLQASLCLESAVKKPKYSHAQSQSSKQSKLPSVLSTCLQVNKLFYQVTKDILTERLCFKNQHLFERFAETNSSGLNSARPSSLKLNSLYHAKQHTLNTISERIDSSRLNTLEFFMCPKLTPPIAFFSSNLISLSVAGSRVVDDSLLNNIALCCPKLKDLDLRACDLITDSGIYAIASNCKNLVKVNLGRKRKGHLISDNSTALLVRNNPYLETVGFAGCAITDVTIWELALNCGRSLRRLSINGCHGVTDSSISKVFSHNYVPELSVFEMRDVPGIKNYALIVNFKRHQALRGVIMWIESSEETALHLKECERKLDLLILKLIRRDIHMWVHEGDDDKSYIELLRERGKLRSDR</sequence>
<feature type="region of interest" description="Disordered" evidence="1">
    <location>
        <begin position="1"/>
        <end position="31"/>
    </location>
</feature>
<dbReference type="GO" id="GO:0019005">
    <property type="term" value="C:SCF ubiquitin ligase complex"/>
    <property type="evidence" value="ECO:0007669"/>
    <property type="project" value="TreeGrafter"/>
</dbReference>
<dbReference type="PANTHER" id="PTHR13318:SF247">
    <property type="entry name" value="GH16156P"/>
    <property type="match status" value="1"/>
</dbReference>
<dbReference type="Proteomes" id="UP001338582">
    <property type="component" value="Chromosome 5"/>
</dbReference>
<dbReference type="RefSeq" id="XP_062878978.1">
    <property type="nucleotide sequence ID" value="XM_063022908.1"/>
</dbReference>